<dbReference type="AlphaFoldDB" id="A0ABD2UJQ3"/>
<feature type="compositionally biased region" description="Low complexity" evidence="1">
    <location>
        <begin position="69"/>
        <end position="85"/>
    </location>
</feature>
<feature type="region of interest" description="Disordered" evidence="1">
    <location>
        <begin position="97"/>
        <end position="131"/>
    </location>
</feature>
<evidence type="ECO:0000256" key="1">
    <source>
        <dbReference type="SAM" id="MobiDB-lite"/>
    </source>
</evidence>
<protein>
    <submittedName>
        <fullName evidence="2">Uncharacterized protein</fullName>
    </submittedName>
</protein>
<feature type="non-terminal residue" evidence="2">
    <location>
        <position position="1"/>
    </location>
</feature>
<comment type="caution">
    <text evidence="2">The sequence shown here is derived from an EMBL/GenBank/DDBJ whole genome shotgun (WGS) entry which is preliminary data.</text>
</comment>
<evidence type="ECO:0000313" key="2">
    <source>
        <dbReference type="EMBL" id="KAL3368841.1"/>
    </source>
</evidence>
<accession>A0ABD2UJQ3</accession>
<sequence length="157" mass="17355">PTLNIILFSSSSPLKSSRRPNLVFSSENDRTTSCFDQLPAVPVTAATSELQQLQQQPDSNSSSWQQLQSAQTTASPPATAAPAKMAASASLLSFLRYNEDHQKQQQQHPGKNKQQRKLGQSKRGQQQWQNTTTPAKILRILSLLKTDLNRSVQVSLN</sequence>
<keyword evidence="3" id="KW-1185">Reference proteome</keyword>
<evidence type="ECO:0000313" key="3">
    <source>
        <dbReference type="Proteomes" id="UP001627284"/>
    </source>
</evidence>
<proteinExistence type="predicted"/>
<dbReference type="Proteomes" id="UP001627284">
    <property type="component" value="Unassembled WGS sequence"/>
</dbReference>
<gene>
    <name evidence="2" type="ORF">AABB24_009584</name>
</gene>
<feature type="compositionally biased region" description="Polar residues" evidence="1">
    <location>
        <begin position="52"/>
        <end position="68"/>
    </location>
</feature>
<feature type="compositionally biased region" description="Polar residues" evidence="1">
    <location>
        <begin position="122"/>
        <end position="131"/>
    </location>
</feature>
<feature type="compositionally biased region" description="Basic residues" evidence="1">
    <location>
        <begin position="110"/>
        <end position="120"/>
    </location>
</feature>
<name>A0ABD2UJQ3_9SOLN</name>
<reference evidence="2 3" key="1">
    <citation type="submission" date="2024-05" db="EMBL/GenBank/DDBJ databases">
        <title>De novo assembly of an allotetraploid wild potato.</title>
        <authorList>
            <person name="Hosaka A.J."/>
        </authorList>
    </citation>
    <scope>NUCLEOTIDE SEQUENCE [LARGE SCALE GENOMIC DNA]</scope>
    <source>
        <tissue evidence="2">Young leaves</tissue>
    </source>
</reference>
<dbReference type="EMBL" id="JBJKTR010000005">
    <property type="protein sequence ID" value="KAL3368841.1"/>
    <property type="molecule type" value="Genomic_DNA"/>
</dbReference>
<organism evidence="2 3">
    <name type="scientific">Solanum stoloniferum</name>
    <dbReference type="NCBI Taxonomy" id="62892"/>
    <lineage>
        <taxon>Eukaryota</taxon>
        <taxon>Viridiplantae</taxon>
        <taxon>Streptophyta</taxon>
        <taxon>Embryophyta</taxon>
        <taxon>Tracheophyta</taxon>
        <taxon>Spermatophyta</taxon>
        <taxon>Magnoliopsida</taxon>
        <taxon>eudicotyledons</taxon>
        <taxon>Gunneridae</taxon>
        <taxon>Pentapetalae</taxon>
        <taxon>asterids</taxon>
        <taxon>lamiids</taxon>
        <taxon>Solanales</taxon>
        <taxon>Solanaceae</taxon>
        <taxon>Solanoideae</taxon>
        <taxon>Solaneae</taxon>
        <taxon>Solanum</taxon>
    </lineage>
</organism>
<feature type="region of interest" description="Disordered" evidence="1">
    <location>
        <begin position="52"/>
        <end position="85"/>
    </location>
</feature>